<dbReference type="OrthoDB" id="9813395at2"/>
<evidence type="ECO:0000256" key="1">
    <source>
        <dbReference type="ARBA" id="ARBA00023239"/>
    </source>
</evidence>
<dbReference type="GO" id="GO:0009254">
    <property type="term" value="P:peptidoglycan turnover"/>
    <property type="evidence" value="ECO:0007669"/>
    <property type="project" value="TreeGrafter"/>
</dbReference>
<sequence length="305" mass="31985">MLSNPIESLNTEQRNPRSDDLDVLSSLEIVQCMNMEDRLVAPAVGECLNVIAEAIDTIARRMESGGRLIYVGAGTSGKLGALDAYEFPPTFGVDPSLVKSLTAGEGISGHRSPEEAEDDESLGETDLQLLQVDANDAVVGIAASGSTPYVVGALRYARSIGCATVSLACNSNSVIGRIAAIAIEVVVGPEVLAGSTRLKAGTAQKMVLNMISTGVMSLQGKVYRNYMVNLVPSNEKLRKRARAIIQQLTGADKDAAAKVYEQSGNDISTSVVMLTAGVTAEAAAEYLRQGKGRIREALRLAGAAG</sequence>
<dbReference type="InterPro" id="IPR040190">
    <property type="entry name" value="MURQ/GCKR"/>
</dbReference>
<name>A0A328U548_9BACL</name>
<evidence type="ECO:0000256" key="4">
    <source>
        <dbReference type="SAM" id="MobiDB-lite"/>
    </source>
</evidence>
<dbReference type="UniPathway" id="UPA00342"/>
<comment type="miscellaneous">
    <text evidence="3">A lyase-type mechanism (elimination/hydration) is suggested for the cleavage of the lactyl ether bond of MurNAc 6-phosphate, with the formation of an alpha,beta-unsaturated aldehyde intermediate with (E)-stereochemistry, followed by the syn addition of water to give product.</text>
</comment>
<evidence type="ECO:0000259" key="5">
    <source>
        <dbReference type="PROSITE" id="PS51464"/>
    </source>
</evidence>
<dbReference type="GO" id="GO:0097367">
    <property type="term" value="F:carbohydrate derivative binding"/>
    <property type="evidence" value="ECO:0007669"/>
    <property type="project" value="InterPro"/>
</dbReference>
<dbReference type="PANTHER" id="PTHR10088:SF4">
    <property type="entry name" value="GLUCOKINASE REGULATORY PROTEIN"/>
    <property type="match status" value="1"/>
</dbReference>
<evidence type="ECO:0000256" key="2">
    <source>
        <dbReference type="ARBA" id="ARBA00023277"/>
    </source>
</evidence>
<comment type="pathway">
    <text evidence="3">Amino-sugar metabolism; N-acetylmuramate degradation.</text>
</comment>
<dbReference type="Proteomes" id="UP000249260">
    <property type="component" value="Unassembled WGS sequence"/>
</dbReference>
<dbReference type="AlphaFoldDB" id="A0A328U548"/>
<dbReference type="NCBIfam" id="NF003915">
    <property type="entry name" value="PRK05441.1"/>
    <property type="match status" value="1"/>
</dbReference>
<protein>
    <recommendedName>
        <fullName evidence="3">N-acetylmuramic acid 6-phosphate etherase</fullName>
        <shortName evidence="3">MurNAc-6-P etherase</shortName>
        <ecNumber evidence="3">4.2.1.126</ecNumber>
    </recommendedName>
    <alternativeName>
        <fullName evidence="3">N-acetylmuramic acid 6-phosphate hydrolase</fullName>
    </alternativeName>
    <alternativeName>
        <fullName evidence="3">N-acetylmuramic acid 6-phosphate lyase</fullName>
    </alternativeName>
</protein>
<keyword evidence="2 3" id="KW-0119">Carbohydrate metabolism</keyword>
<dbReference type="InterPro" id="IPR005488">
    <property type="entry name" value="Etherase_MurQ"/>
</dbReference>
<feature type="domain" description="SIS" evidence="5">
    <location>
        <begin position="58"/>
        <end position="221"/>
    </location>
</feature>
<dbReference type="InterPro" id="IPR001347">
    <property type="entry name" value="SIS_dom"/>
</dbReference>
<dbReference type="HAMAP" id="MF_00068">
    <property type="entry name" value="MurQ"/>
    <property type="match status" value="1"/>
</dbReference>
<dbReference type="EC" id="4.2.1.126" evidence="3"/>
<dbReference type="PROSITE" id="PS01272">
    <property type="entry name" value="GCKR"/>
    <property type="match status" value="1"/>
</dbReference>
<feature type="region of interest" description="Disordered" evidence="4">
    <location>
        <begin position="104"/>
        <end position="123"/>
    </location>
</feature>
<dbReference type="GO" id="GO:0097173">
    <property type="term" value="P:N-acetylmuramic acid catabolic process"/>
    <property type="evidence" value="ECO:0007669"/>
    <property type="project" value="UniProtKB-UniPathway"/>
</dbReference>
<comment type="function">
    <text evidence="3">Specifically catalyzes the cleavage of the D-lactyl ether substituent of MurNAc 6-phosphate, producing GlcNAc 6-phosphate and D-lactate.</text>
</comment>
<dbReference type="InterPro" id="IPR005486">
    <property type="entry name" value="Glucokinase_regulatory_CS"/>
</dbReference>
<dbReference type="GO" id="GO:0016835">
    <property type="term" value="F:carbon-oxygen lyase activity"/>
    <property type="evidence" value="ECO:0007669"/>
    <property type="project" value="UniProtKB-UniRule"/>
</dbReference>
<dbReference type="Pfam" id="PF22645">
    <property type="entry name" value="GKRP_SIS_N"/>
    <property type="match status" value="1"/>
</dbReference>
<evidence type="ECO:0000256" key="3">
    <source>
        <dbReference type="HAMAP-Rule" id="MF_00068"/>
    </source>
</evidence>
<proteinExistence type="inferred from homology"/>
<dbReference type="NCBIfam" id="NF009222">
    <property type="entry name" value="PRK12570.1"/>
    <property type="match status" value="1"/>
</dbReference>
<keyword evidence="1 3" id="KW-0456">Lyase</keyword>
<dbReference type="FunFam" id="3.40.50.10490:FF:000014">
    <property type="entry name" value="N-acetylmuramic acid 6-phosphate etherase"/>
    <property type="match status" value="1"/>
</dbReference>
<dbReference type="Gene3D" id="1.10.8.1080">
    <property type="match status" value="1"/>
</dbReference>
<dbReference type="CDD" id="cd05007">
    <property type="entry name" value="SIS_Etherase"/>
    <property type="match status" value="1"/>
</dbReference>
<dbReference type="PROSITE" id="PS51464">
    <property type="entry name" value="SIS"/>
    <property type="match status" value="1"/>
</dbReference>
<comment type="caution">
    <text evidence="6">The sequence shown here is derived from an EMBL/GenBank/DDBJ whole genome shotgun (WGS) entry which is preliminary data.</text>
</comment>
<organism evidence="6 7">
    <name type="scientific">Paenibacillus montanisoli</name>
    <dbReference type="NCBI Taxonomy" id="2081970"/>
    <lineage>
        <taxon>Bacteria</taxon>
        <taxon>Bacillati</taxon>
        <taxon>Bacillota</taxon>
        <taxon>Bacilli</taxon>
        <taxon>Bacillales</taxon>
        <taxon>Paenibacillaceae</taxon>
        <taxon>Paenibacillus</taxon>
    </lineage>
</organism>
<comment type="subunit">
    <text evidence="3">Homodimer.</text>
</comment>
<dbReference type="EMBL" id="QLUW01000001">
    <property type="protein sequence ID" value="RAP77730.1"/>
    <property type="molecule type" value="Genomic_DNA"/>
</dbReference>
<dbReference type="PANTHER" id="PTHR10088">
    <property type="entry name" value="GLUCOKINASE REGULATORY PROTEIN"/>
    <property type="match status" value="1"/>
</dbReference>
<keyword evidence="7" id="KW-1185">Reference proteome</keyword>
<feature type="active site" evidence="3">
    <location>
        <position position="117"/>
    </location>
</feature>
<gene>
    <name evidence="3 6" type="primary">murQ</name>
    <name evidence="6" type="ORF">DL346_04515</name>
</gene>
<comment type="catalytic activity">
    <reaction evidence="3">
        <text>N-acetyl-D-muramate 6-phosphate + H2O = N-acetyl-D-glucosamine 6-phosphate + (R)-lactate</text>
        <dbReference type="Rhea" id="RHEA:26410"/>
        <dbReference type="ChEBI" id="CHEBI:15377"/>
        <dbReference type="ChEBI" id="CHEBI:16004"/>
        <dbReference type="ChEBI" id="CHEBI:57513"/>
        <dbReference type="ChEBI" id="CHEBI:58722"/>
        <dbReference type="EC" id="4.2.1.126"/>
    </reaction>
</comment>
<reference evidence="6 7" key="1">
    <citation type="submission" date="2018-06" db="EMBL/GenBank/DDBJ databases">
        <title>Paenibacillus montanisoli sp. nov., isolated from mountain area soil.</title>
        <authorList>
            <person name="Wu M."/>
        </authorList>
    </citation>
    <scope>NUCLEOTIDE SEQUENCE [LARGE SCALE GENOMIC DNA]</scope>
    <source>
        <strain evidence="6 7">RA17</strain>
    </source>
</reference>
<dbReference type="GO" id="GO:0046348">
    <property type="term" value="P:amino sugar catabolic process"/>
    <property type="evidence" value="ECO:0007669"/>
    <property type="project" value="InterPro"/>
</dbReference>
<dbReference type="SUPFAM" id="SSF53697">
    <property type="entry name" value="SIS domain"/>
    <property type="match status" value="1"/>
</dbReference>
<comment type="similarity">
    <text evidence="3">Belongs to the GCKR-like family. MurNAc-6-P etherase subfamily.</text>
</comment>
<dbReference type="InterPro" id="IPR046348">
    <property type="entry name" value="SIS_dom_sf"/>
</dbReference>
<accession>A0A328U548</accession>
<evidence type="ECO:0000313" key="6">
    <source>
        <dbReference type="EMBL" id="RAP77730.1"/>
    </source>
</evidence>
<dbReference type="Gene3D" id="3.40.50.10490">
    <property type="entry name" value="Glucose-6-phosphate isomerase like protein, domain 1"/>
    <property type="match status" value="1"/>
</dbReference>
<dbReference type="GO" id="GO:0016803">
    <property type="term" value="F:ether hydrolase activity"/>
    <property type="evidence" value="ECO:0007669"/>
    <property type="project" value="TreeGrafter"/>
</dbReference>
<dbReference type="NCBIfam" id="TIGR00274">
    <property type="entry name" value="N-acetylmuramic acid 6-phosphate etherase"/>
    <property type="match status" value="1"/>
</dbReference>
<evidence type="ECO:0000313" key="7">
    <source>
        <dbReference type="Proteomes" id="UP000249260"/>
    </source>
</evidence>
<feature type="active site" description="Proton donor" evidence="3">
    <location>
        <position position="86"/>
    </location>
</feature>